<gene>
    <name evidence="2" type="ORF">P691DRAFT_805694</name>
</gene>
<feature type="compositionally biased region" description="Low complexity" evidence="1">
    <location>
        <begin position="10"/>
        <end position="22"/>
    </location>
</feature>
<keyword evidence="3" id="KW-1185">Reference proteome</keyword>
<sequence>MTLLARSHVTTPLLLFPTPTSPRSGTHCNSPQHTAPGQLLRESSQQPAPDGPTHPIAAFSTPPHAPPGRGAPLRGLSPTNNLMRSLA</sequence>
<feature type="compositionally biased region" description="Polar residues" evidence="1">
    <location>
        <begin position="77"/>
        <end position="87"/>
    </location>
</feature>
<dbReference type="Proteomes" id="UP000807342">
    <property type="component" value="Unassembled WGS sequence"/>
</dbReference>
<protein>
    <submittedName>
        <fullName evidence="2">Uncharacterized protein</fullName>
    </submittedName>
</protein>
<name>A0A9P6C198_9AGAR</name>
<evidence type="ECO:0000256" key="1">
    <source>
        <dbReference type="SAM" id="MobiDB-lite"/>
    </source>
</evidence>
<evidence type="ECO:0000313" key="3">
    <source>
        <dbReference type="Proteomes" id="UP000807342"/>
    </source>
</evidence>
<feature type="compositionally biased region" description="Polar residues" evidence="1">
    <location>
        <begin position="23"/>
        <end position="47"/>
    </location>
</feature>
<proteinExistence type="predicted"/>
<accession>A0A9P6C198</accession>
<comment type="caution">
    <text evidence="2">The sequence shown here is derived from an EMBL/GenBank/DDBJ whole genome shotgun (WGS) entry which is preliminary data.</text>
</comment>
<reference evidence="2" key="1">
    <citation type="submission" date="2020-11" db="EMBL/GenBank/DDBJ databases">
        <authorList>
            <consortium name="DOE Joint Genome Institute"/>
            <person name="Ahrendt S."/>
            <person name="Riley R."/>
            <person name="Andreopoulos W."/>
            <person name="Labutti K."/>
            <person name="Pangilinan J."/>
            <person name="Ruiz-Duenas F.J."/>
            <person name="Barrasa J.M."/>
            <person name="Sanchez-Garcia M."/>
            <person name="Camarero S."/>
            <person name="Miyauchi S."/>
            <person name="Serrano A."/>
            <person name="Linde D."/>
            <person name="Babiker R."/>
            <person name="Drula E."/>
            <person name="Ayuso-Fernandez I."/>
            <person name="Pacheco R."/>
            <person name="Padilla G."/>
            <person name="Ferreira P."/>
            <person name="Barriuso J."/>
            <person name="Kellner H."/>
            <person name="Castanera R."/>
            <person name="Alfaro M."/>
            <person name="Ramirez L."/>
            <person name="Pisabarro A.G."/>
            <person name="Kuo A."/>
            <person name="Tritt A."/>
            <person name="Lipzen A."/>
            <person name="He G."/>
            <person name="Yan M."/>
            <person name="Ng V."/>
            <person name="Cullen D."/>
            <person name="Martin F."/>
            <person name="Rosso M.-N."/>
            <person name="Henrissat B."/>
            <person name="Hibbett D."/>
            <person name="Martinez A.T."/>
            <person name="Grigoriev I.V."/>
        </authorList>
    </citation>
    <scope>NUCLEOTIDE SEQUENCE</scope>
    <source>
        <strain evidence="2">MF-IS2</strain>
    </source>
</reference>
<evidence type="ECO:0000313" key="2">
    <source>
        <dbReference type="EMBL" id="KAF9445420.1"/>
    </source>
</evidence>
<dbReference type="AlphaFoldDB" id="A0A9P6C198"/>
<feature type="region of interest" description="Disordered" evidence="1">
    <location>
        <begin position="1"/>
        <end position="87"/>
    </location>
</feature>
<dbReference type="EMBL" id="MU151302">
    <property type="protein sequence ID" value="KAF9445420.1"/>
    <property type="molecule type" value="Genomic_DNA"/>
</dbReference>
<organism evidence="2 3">
    <name type="scientific">Macrolepiota fuliginosa MF-IS2</name>
    <dbReference type="NCBI Taxonomy" id="1400762"/>
    <lineage>
        <taxon>Eukaryota</taxon>
        <taxon>Fungi</taxon>
        <taxon>Dikarya</taxon>
        <taxon>Basidiomycota</taxon>
        <taxon>Agaricomycotina</taxon>
        <taxon>Agaricomycetes</taxon>
        <taxon>Agaricomycetidae</taxon>
        <taxon>Agaricales</taxon>
        <taxon>Agaricineae</taxon>
        <taxon>Agaricaceae</taxon>
        <taxon>Macrolepiota</taxon>
    </lineage>
</organism>